<dbReference type="GeneID" id="67022475"/>
<dbReference type="Proteomes" id="UP000650533">
    <property type="component" value="Chromosome 4"/>
</dbReference>
<evidence type="ECO:0000313" key="2">
    <source>
        <dbReference type="Proteomes" id="UP000650533"/>
    </source>
</evidence>
<sequence>MTDSTLPNFEFQREAHVYQRLEGGKHITSISSELPDGLVVFEGDFNVNLNTHGPGDIPETNGIFYYNEPLESKEQVYASYFRDESGPKQGLVRIVLADDPSSEPFAYVSFLRPLLALLMDTVLITFINKHAFSHRELPEIVFINDSHGPGRLLRVQKD</sequence>
<organism evidence="1 2">
    <name type="scientific">Rhizoctonia solani</name>
    <dbReference type="NCBI Taxonomy" id="456999"/>
    <lineage>
        <taxon>Eukaryota</taxon>
        <taxon>Fungi</taxon>
        <taxon>Dikarya</taxon>
        <taxon>Basidiomycota</taxon>
        <taxon>Agaricomycotina</taxon>
        <taxon>Agaricomycetes</taxon>
        <taxon>Cantharellales</taxon>
        <taxon>Ceratobasidiaceae</taxon>
        <taxon>Rhizoctonia</taxon>
    </lineage>
</organism>
<gene>
    <name evidence="1" type="ORF">RhiXN_00193</name>
</gene>
<reference evidence="1" key="1">
    <citation type="submission" date="2020-05" db="EMBL/GenBank/DDBJ databases">
        <title>Evolutionary and genomic comparisons of hybrid uninucleate and nonhybrid Rhizoctonia fungi.</title>
        <authorList>
            <person name="Li C."/>
            <person name="Chen X."/>
        </authorList>
    </citation>
    <scope>NUCLEOTIDE SEQUENCE</scope>
    <source>
        <strain evidence="1">AG-1 IA</strain>
    </source>
</reference>
<name>A0A8H8NU41_9AGAM</name>
<dbReference type="AlphaFoldDB" id="A0A8H8NU41"/>
<protein>
    <submittedName>
        <fullName evidence="1">Uncharacterized protein</fullName>
    </submittedName>
</protein>
<proteinExistence type="predicted"/>
<dbReference type="EMBL" id="CP059661">
    <property type="protein sequence ID" value="QRW18787.1"/>
    <property type="molecule type" value="Genomic_DNA"/>
</dbReference>
<dbReference type="KEGG" id="rsx:RhiXN_00193"/>
<dbReference type="RefSeq" id="XP_043179024.1">
    <property type="nucleotide sequence ID" value="XM_043320012.1"/>
</dbReference>
<accession>A0A8H8NU41</accession>
<evidence type="ECO:0000313" key="1">
    <source>
        <dbReference type="EMBL" id="QRW18787.1"/>
    </source>
</evidence>